<protein>
    <submittedName>
        <fullName evidence="3">Universal stress protein family protein</fullName>
    </submittedName>
</protein>
<dbReference type="Pfam" id="PF00582">
    <property type="entry name" value="Usp"/>
    <property type="match status" value="1"/>
</dbReference>
<evidence type="ECO:0000313" key="3">
    <source>
        <dbReference type="EMBL" id="TQL91134.1"/>
    </source>
</evidence>
<dbReference type="AlphaFoldDB" id="A0A543C236"/>
<dbReference type="InterPro" id="IPR006015">
    <property type="entry name" value="Universal_stress_UspA"/>
</dbReference>
<proteinExistence type="inferred from homology"/>
<evidence type="ECO:0000256" key="1">
    <source>
        <dbReference type="ARBA" id="ARBA00008791"/>
    </source>
</evidence>
<dbReference type="InterPro" id="IPR006016">
    <property type="entry name" value="UspA"/>
</dbReference>
<dbReference type="RefSeq" id="WP_142065530.1">
    <property type="nucleotide sequence ID" value="NZ_VFPA01000010.1"/>
</dbReference>
<dbReference type="PANTHER" id="PTHR46268">
    <property type="entry name" value="STRESS RESPONSE PROTEIN NHAX"/>
    <property type="match status" value="1"/>
</dbReference>
<feature type="domain" description="UspA" evidence="2">
    <location>
        <begin position="51"/>
        <end position="110"/>
    </location>
</feature>
<dbReference type="PRINTS" id="PR01438">
    <property type="entry name" value="UNVRSLSTRESS"/>
</dbReference>
<dbReference type="SUPFAM" id="SSF52402">
    <property type="entry name" value="Adenine nucleotide alpha hydrolases-like"/>
    <property type="match status" value="1"/>
</dbReference>
<comment type="similarity">
    <text evidence="1">Belongs to the universal stress protein A family.</text>
</comment>
<reference evidence="3 4" key="1">
    <citation type="submission" date="2019-06" db="EMBL/GenBank/DDBJ databases">
        <title>Sequencing the genomes of 1000 actinobacteria strains.</title>
        <authorList>
            <person name="Klenk H.-P."/>
        </authorList>
    </citation>
    <scope>NUCLEOTIDE SEQUENCE [LARGE SCALE GENOMIC DNA]</scope>
    <source>
        <strain evidence="3 4">DSM 45301</strain>
    </source>
</reference>
<gene>
    <name evidence="3" type="ORF">FB558_8683</name>
</gene>
<name>A0A543C236_9PSEU</name>
<accession>A0A543C236</accession>
<dbReference type="Proteomes" id="UP000315677">
    <property type="component" value="Unassembled WGS sequence"/>
</dbReference>
<dbReference type="CDD" id="cd00293">
    <property type="entry name" value="USP-like"/>
    <property type="match status" value="1"/>
</dbReference>
<evidence type="ECO:0000313" key="4">
    <source>
        <dbReference type="Proteomes" id="UP000315677"/>
    </source>
</evidence>
<dbReference type="OrthoDB" id="5419113at2"/>
<comment type="caution">
    <text evidence="3">The sequence shown here is derived from an EMBL/GenBank/DDBJ whole genome shotgun (WGS) entry which is preliminary data.</text>
</comment>
<dbReference type="PANTHER" id="PTHR46268:SF6">
    <property type="entry name" value="UNIVERSAL STRESS PROTEIN UP12"/>
    <property type="match status" value="1"/>
</dbReference>
<dbReference type="Gene3D" id="3.40.50.12370">
    <property type="match status" value="1"/>
</dbReference>
<organism evidence="3 4">
    <name type="scientific">Pseudonocardia kunmingensis</name>
    <dbReference type="NCBI Taxonomy" id="630975"/>
    <lineage>
        <taxon>Bacteria</taxon>
        <taxon>Bacillati</taxon>
        <taxon>Actinomycetota</taxon>
        <taxon>Actinomycetes</taxon>
        <taxon>Pseudonocardiales</taxon>
        <taxon>Pseudonocardiaceae</taxon>
        <taxon>Pseudonocardia</taxon>
    </lineage>
</organism>
<keyword evidence="4" id="KW-1185">Reference proteome</keyword>
<sequence>MSVVVGHHASEEGRAALRHAHREAGLRGRPLVVVTGPGPVPPDAGIPATADVIEIDMPDPADRVLRAAQDRDADLLVVGTRHRSAVGKFLLGSTAQRILLEAACPVLVVKADPS</sequence>
<evidence type="ECO:0000259" key="2">
    <source>
        <dbReference type="Pfam" id="PF00582"/>
    </source>
</evidence>
<dbReference type="EMBL" id="VFPA01000010">
    <property type="protein sequence ID" value="TQL91134.1"/>
    <property type="molecule type" value="Genomic_DNA"/>
</dbReference>